<comment type="similarity">
    <text evidence="2">Belongs to the sodium:neurotransmitter symporter (SNF) (TC 2.A.22) family.</text>
</comment>
<dbReference type="PANTHER" id="PTHR11616">
    <property type="entry name" value="SODIUM/CHLORIDE DEPENDENT TRANSPORTER"/>
    <property type="match status" value="1"/>
</dbReference>
<dbReference type="PANTHER" id="PTHR11616:SF321">
    <property type="entry name" value="SODIUM-DEPENDENT NUTRIENT AMINO ACID TRANSPORTER 1-RELATED"/>
    <property type="match status" value="1"/>
</dbReference>
<evidence type="ECO:0000256" key="9">
    <source>
        <dbReference type="SAM" id="Phobius"/>
    </source>
</evidence>
<dbReference type="InterPro" id="IPR000175">
    <property type="entry name" value="Na/ntran_symport"/>
</dbReference>
<dbReference type="InterPro" id="IPR037272">
    <property type="entry name" value="SNS_sf"/>
</dbReference>
<name>A0A1I7WQM4_HETBA</name>
<dbReference type="GO" id="GO:0015179">
    <property type="term" value="F:L-amino acid transmembrane transporter activity"/>
    <property type="evidence" value="ECO:0007669"/>
    <property type="project" value="TreeGrafter"/>
</dbReference>
<evidence type="ECO:0000256" key="8">
    <source>
        <dbReference type="ARBA" id="ARBA00023180"/>
    </source>
</evidence>
<evidence type="ECO:0000256" key="7">
    <source>
        <dbReference type="ARBA" id="ARBA00023136"/>
    </source>
</evidence>
<keyword evidence="6 9" id="KW-1133">Transmembrane helix</keyword>
<keyword evidence="10" id="KW-1185">Reference proteome</keyword>
<dbReference type="GO" id="GO:0005283">
    <property type="term" value="F:amino acid:sodium symporter activity"/>
    <property type="evidence" value="ECO:0007669"/>
    <property type="project" value="TreeGrafter"/>
</dbReference>
<dbReference type="Proteomes" id="UP000095283">
    <property type="component" value="Unplaced"/>
</dbReference>
<dbReference type="Pfam" id="PF00209">
    <property type="entry name" value="SNF"/>
    <property type="match status" value="1"/>
</dbReference>
<dbReference type="WBParaSite" id="Hba_07475">
    <property type="protein sequence ID" value="Hba_07475"/>
    <property type="gene ID" value="Hba_07475"/>
</dbReference>
<organism evidence="10 11">
    <name type="scientific">Heterorhabditis bacteriophora</name>
    <name type="common">Entomopathogenic nematode worm</name>
    <dbReference type="NCBI Taxonomy" id="37862"/>
    <lineage>
        <taxon>Eukaryota</taxon>
        <taxon>Metazoa</taxon>
        <taxon>Ecdysozoa</taxon>
        <taxon>Nematoda</taxon>
        <taxon>Chromadorea</taxon>
        <taxon>Rhabditida</taxon>
        <taxon>Rhabditina</taxon>
        <taxon>Rhabditomorpha</taxon>
        <taxon>Strongyloidea</taxon>
        <taxon>Heterorhabditidae</taxon>
        <taxon>Heterorhabditis</taxon>
    </lineage>
</organism>
<evidence type="ECO:0000256" key="1">
    <source>
        <dbReference type="ARBA" id="ARBA00004141"/>
    </source>
</evidence>
<dbReference type="AlphaFoldDB" id="A0A1I7WQM4"/>
<evidence type="ECO:0000256" key="6">
    <source>
        <dbReference type="ARBA" id="ARBA00022989"/>
    </source>
</evidence>
<evidence type="ECO:0000256" key="4">
    <source>
        <dbReference type="ARBA" id="ARBA00022692"/>
    </source>
</evidence>
<comment type="subcellular location">
    <subcellularLocation>
        <location evidence="1">Membrane</location>
        <topology evidence="1">Multi-pass membrane protein</topology>
    </subcellularLocation>
</comment>
<evidence type="ECO:0000313" key="10">
    <source>
        <dbReference type="Proteomes" id="UP000095283"/>
    </source>
</evidence>
<keyword evidence="4 9" id="KW-0812">Transmembrane</keyword>
<proteinExistence type="inferred from homology"/>
<keyword evidence="5" id="KW-0769">Symport</keyword>
<dbReference type="SUPFAM" id="SSF161070">
    <property type="entry name" value="SNF-like"/>
    <property type="match status" value="1"/>
</dbReference>
<keyword evidence="3" id="KW-0813">Transport</keyword>
<protein>
    <submittedName>
        <fullName evidence="11">Uncharacterized protein</fullName>
    </submittedName>
</protein>
<keyword evidence="7 9" id="KW-0472">Membrane</keyword>
<evidence type="ECO:0000256" key="3">
    <source>
        <dbReference type="ARBA" id="ARBA00022448"/>
    </source>
</evidence>
<accession>A0A1I7WQM4</accession>
<evidence type="ECO:0000256" key="5">
    <source>
        <dbReference type="ARBA" id="ARBA00022847"/>
    </source>
</evidence>
<evidence type="ECO:0000256" key="2">
    <source>
        <dbReference type="ARBA" id="ARBA00006459"/>
    </source>
</evidence>
<evidence type="ECO:0000313" key="11">
    <source>
        <dbReference type="WBParaSite" id="Hba_07475"/>
    </source>
</evidence>
<dbReference type="GO" id="GO:0005886">
    <property type="term" value="C:plasma membrane"/>
    <property type="evidence" value="ECO:0007669"/>
    <property type="project" value="TreeGrafter"/>
</dbReference>
<dbReference type="GO" id="GO:0089718">
    <property type="term" value="P:amino acid import across plasma membrane"/>
    <property type="evidence" value="ECO:0007669"/>
    <property type="project" value="TreeGrafter"/>
</dbReference>
<sequence>MINMKNIKWYNCLGLGVSAAVVSYLVALYYNVIITWCLYYLKQSFQVELPWGVSVDNNGMLDKECEMSSSTTMYFWNRKALDTTGFVSILYKITKRRVLTRTFSSSNYVLSIFSCTNSIVQQIKFLISIFLTIHI</sequence>
<keyword evidence="8" id="KW-0325">Glycoprotein</keyword>
<reference evidence="11" key="1">
    <citation type="submission" date="2016-11" db="UniProtKB">
        <authorList>
            <consortium name="WormBaseParasite"/>
        </authorList>
    </citation>
    <scope>IDENTIFICATION</scope>
</reference>
<feature type="transmembrane region" description="Helical" evidence="9">
    <location>
        <begin position="12"/>
        <end position="41"/>
    </location>
</feature>